<evidence type="ECO:0000313" key="4">
    <source>
        <dbReference type="Proteomes" id="UP000233781"/>
    </source>
</evidence>
<keyword evidence="1" id="KW-1133">Transmembrane helix</keyword>
<reference evidence="3 4" key="1">
    <citation type="submission" date="2017-12" db="EMBL/GenBank/DDBJ databases">
        <title>Sequencing the genomes of 1000 Actinobacteria strains.</title>
        <authorList>
            <person name="Klenk H.-P."/>
        </authorList>
    </citation>
    <scope>NUCLEOTIDE SEQUENCE [LARGE SCALE GENOMIC DNA]</scope>
    <source>
        <strain evidence="3 4">DSM 12806</strain>
    </source>
</reference>
<dbReference type="InterPro" id="IPR050879">
    <property type="entry name" value="Acyltransferase_3"/>
</dbReference>
<keyword evidence="1" id="KW-0472">Membrane</keyword>
<feature type="transmembrane region" description="Helical" evidence="1">
    <location>
        <begin position="247"/>
        <end position="264"/>
    </location>
</feature>
<dbReference type="PANTHER" id="PTHR23028">
    <property type="entry name" value="ACETYLTRANSFERASE"/>
    <property type="match status" value="1"/>
</dbReference>
<accession>A0A2N3YJK5</accession>
<dbReference type="EMBL" id="PJNE01000001">
    <property type="protein sequence ID" value="PKW27051.1"/>
    <property type="molecule type" value="Genomic_DNA"/>
</dbReference>
<dbReference type="InterPro" id="IPR002656">
    <property type="entry name" value="Acyl_transf_3_dom"/>
</dbReference>
<keyword evidence="4" id="KW-1185">Reference proteome</keyword>
<protein>
    <submittedName>
        <fullName evidence="3">Peptidoglycan/LPS O-acetylase OafA/YrhL</fullName>
    </submittedName>
</protein>
<comment type="caution">
    <text evidence="3">The sequence shown here is derived from an EMBL/GenBank/DDBJ whole genome shotgun (WGS) entry which is preliminary data.</text>
</comment>
<evidence type="ECO:0000256" key="1">
    <source>
        <dbReference type="SAM" id="Phobius"/>
    </source>
</evidence>
<keyword evidence="1" id="KW-0812">Transmembrane</keyword>
<dbReference type="GO" id="GO:0009103">
    <property type="term" value="P:lipopolysaccharide biosynthetic process"/>
    <property type="evidence" value="ECO:0007669"/>
    <property type="project" value="TreeGrafter"/>
</dbReference>
<sequence>MADERFGELDGLRGLAALGVVVYHLTVAYDTVVVGAPPPAFRAPWGEYGVELFFLISGFVILLTARRAHRPSDFVISRLSRLYPTYWLGLAVTLVVVLTSGLFPVPSPATVAANLTMVQRWALVENVDPVYWTLAVEMQFYVGVWLLLLLARRLGTRTVLVATGAWVGVALVVAVLAAPHSHGLDPQVVATPWKVLLNVSLAAYAPLFATGCLAFLARRGEVSFRWPLGAAVAAVVVTLLVRGSTQAVATVVVCALFLAVVARPRTPVLTAAPVRWLGLRSYSLYVCHTAIGYLVVRTLTGALGRDLAMVAALVAVLVAAAVLHEVGEVRGTRAAKAALLAVRGRVALRR</sequence>
<feature type="transmembrane region" description="Helical" evidence="1">
    <location>
        <begin position="130"/>
        <end position="151"/>
    </location>
</feature>
<gene>
    <name evidence="3" type="ORF">ATL31_1880</name>
</gene>
<dbReference type="PANTHER" id="PTHR23028:SF53">
    <property type="entry name" value="ACYL_TRANSF_3 DOMAIN-CONTAINING PROTEIN"/>
    <property type="match status" value="1"/>
</dbReference>
<dbReference type="GO" id="GO:0016747">
    <property type="term" value="F:acyltransferase activity, transferring groups other than amino-acyl groups"/>
    <property type="evidence" value="ECO:0007669"/>
    <property type="project" value="InterPro"/>
</dbReference>
<evidence type="ECO:0000259" key="2">
    <source>
        <dbReference type="Pfam" id="PF01757"/>
    </source>
</evidence>
<feature type="transmembrane region" description="Helical" evidence="1">
    <location>
        <begin position="158"/>
        <end position="177"/>
    </location>
</feature>
<feature type="transmembrane region" description="Helical" evidence="1">
    <location>
        <begin position="86"/>
        <end position="105"/>
    </location>
</feature>
<dbReference type="OrthoDB" id="9807745at2"/>
<dbReference type="Pfam" id="PF01757">
    <property type="entry name" value="Acyl_transf_3"/>
    <property type="match status" value="1"/>
</dbReference>
<feature type="domain" description="Acyltransferase 3" evidence="2">
    <location>
        <begin position="8"/>
        <end position="323"/>
    </location>
</feature>
<feature type="transmembrane region" description="Helical" evidence="1">
    <location>
        <begin position="224"/>
        <end position="241"/>
    </location>
</feature>
<feature type="transmembrane region" description="Helical" evidence="1">
    <location>
        <begin position="48"/>
        <end position="65"/>
    </location>
</feature>
<feature type="transmembrane region" description="Helical" evidence="1">
    <location>
        <begin position="197"/>
        <end position="217"/>
    </location>
</feature>
<organism evidence="3 4">
    <name type="scientific">Phycicoccus duodecadis</name>
    <dbReference type="NCBI Taxonomy" id="173053"/>
    <lineage>
        <taxon>Bacteria</taxon>
        <taxon>Bacillati</taxon>
        <taxon>Actinomycetota</taxon>
        <taxon>Actinomycetes</taxon>
        <taxon>Micrococcales</taxon>
        <taxon>Intrasporangiaceae</taxon>
        <taxon>Phycicoccus</taxon>
    </lineage>
</organism>
<dbReference type="Proteomes" id="UP000233781">
    <property type="component" value="Unassembled WGS sequence"/>
</dbReference>
<feature type="transmembrane region" description="Helical" evidence="1">
    <location>
        <begin position="12"/>
        <end position="36"/>
    </location>
</feature>
<name>A0A2N3YJK5_9MICO</name>
<dbReference type="AlphaFoldDB" id="A0A2N3YJK5"/>
<feature type="transmembrane region" description="Helical" evidence="1">
    <location>
        <begin position="307"/>
        <end position="326"/>
    </location>
</feature>
<evidence type="ECO:0000313" key="3">
    <source>
        <dbReference type="EMBL" id="PKW27051.1"/>
    </source>
</evidence>
<feature type="transmembrane region" description="Helical" evidence="1">
    <location>
        <begin position="276"/>
        <end position="295"/>
    </location>
</feature>
<proteinExistence type="predicted"/>
<dbReference type="GO" id="GO:0016020">
    <property type="term" value="C:membrane"/>
    <property type="evidence" value="ECO:0007669"/>
    <property type="project" value="TreeGrafter"/>
</dbReference>
<dbReference type="RefSeq" id="WP_158239823.1">
    <property type="nucleotide sequence ID" value="NZ_PJNE01000001.1"/>
</dbReference>